<accession>A0A0K8NZV8</accession>
<gene>
    <name evidence="3" type="ORF">ISF6_1777</name>
</gene>
<dbReference type="EMBL" id="BBYR01000030">
    <property type="protein sequence ID" value="GAP35937.1"/>
    <property type="molecule type" value="Genomic_DNA"/>
</dbReference>
<reference evidence="4" key="1">
    <citation type="submission" date="2015-07" db="EMBL/GenBank/DDBJ databases">
        <title>Discovery of a poly(ethylene terephthalate assimilation.</title>
        <authorList>
            <person name="Yoshida S."/>
            <person name="Hiraga K."/>
            <person name="Takehana T."/>
            <person name="Taniguchi I."/>
            <person name="Yamaji H."/>
            <person name="Maeda Y."/>
            <person name="Toyohara K."/>
            <person name="Miyamoto K."/>
            <person name="Kimura Y."/>
            <person name="Oda K."/>
        </authorList>
    </citation>
    <scope>NUCLEOTIDE SEQUENCE [LARGE SCALE GENOMIC DNA]</scope>
    <source>
        <strain evidence="4">NBRC 110686 / TISTR 2288 / 201-F6</strain>
    </source>
</reference>
<protein>
    <submittedName>
        <fullName evidence="3">ComA-related protein</fullName>
    </submittedName>
</protein>
<name>A0A0K8NZV8_PISS1</name>
<dbReference type="InterPro" id="IPR003736">
    <property type="entry name" value="PAAI_dom"/>
</dbReference>
<keyword evidence="1" id="KW-0378">Hydrolase</keyword>
<dbReference type="Proteomes" id="UP000037660">
    <property type="component" value="Unassembled WGS sequence"/>
</dbReference>
<dbReference type="CDD" id="cd03443">
    <property type="entry name" value="PaaI_thioesterase"/>
    <property type="match status" value="1"/>
</dbReference>
<dbReference type="GO" id="GO:0061522">
    <property type="term" value="F:1,4-dihydroxy-2-naphthoyl-CoA thioesterase activity"/>
    <property type="evidence" value="ECO:0007669"/>
    <property type="project" value="TreeGrafter"/>
</dbReference>
<dbReference type="GO" id="GO:0005829">
    <property type="term" value="C:cytosol"/>
    <property type="evidence" value="ECO:0007669"/>
    <property type="project" value="TreeGrafter"/>
</dbReference>
<dbReference type="STRING" id="1547922.ISF6_1777"/>
<organism evidence="3 4">
    <name type="scientific">Piscinibacter sakaiensis</name>
    <name type="common">Ideonella sakaiensis</name>
    <dbReference type="NCBI Taxonomy" id="1547922"/>
    <lineage>
        <taxon>Bacteria</taxon>
        <taxon>Pseudomonadati</taxon>
        <taxon>Pseudomonadota</taxon>
        <taxon>Betaproteobacteria</taxon>
        <taxon>Burkholderiales</taxon>
        <taxon>Sphaerotilaceae</taxon>
        <taxon>Piscinibacter</taxon>
    </lineage>
</organism>
<reference evidence="3 4" key="2">
    <citation type="journal article" date="2016" name="Science">
        <title>A bacterium that degrades and assimilates poly(ethylene terephthalate).</title>
        <authorList>
            <person name="Yoshida S."/>
            <person name="Hiraga K."/>
            <person name="Takehana T."/>
            <person name="Taniguchi I."/>
            <person name="Yamaji H."/>
            <person name="Maeda Y."/>
            <person name="Toyohara K."/>
            <person name="Miyamoto K."/>
            <person name="Kimura Y."/>
            <person name="Oda K."/>
        </authorList>
    </citation>
    <scope>NUCLEOTIDE SEQUENCE [LARGE SCALE GENOMIC DNA]</scope>
    <source>
        <strain evidence="4">NBRC 110686 / TISTR 2288 / 201-F6</strain>
    </source>
</reference>
<evidence type="ECO:0000256" key="1">
    <source>
        <dbReference type="ARBA" id="ARBA00022801"/>
    </source>
</evidence>
<dbReference type="AlphaFoldDB" id="A0A0K8NZV8"/>
<dbReference type="RefSeq" id="WP_054019964.1">
    <property type="nucleotide sequence ID" value="NZ_BBYR01000030.1"/>
</dbReference>
<dbReference type="InterPro" id="IPR006683">
    <property type="entry name" value="Thioestr_dom"/>
</dbReference>
<comment type="caution">
    <text evidence="3">The sequence shown here is derived from an EMBL/GenBank/DDBJ whole genome shotgun (WGS) entry which is preliminary data.</text>
</comment>
<keyword evidence="4" id="KW-1185">Reference proteome</keyword>
<sequence>MLRDDVSIDQLQRVQAGTLPGQFGLRLTALAEGRLDSEMTVLPWMWAPNGFLHAAAVIALADTTCGQACFAHLPAGAKHFTTIELKSNFLGTAREGTVRCEAVAEHLGRTTQVWAARVFRPAEAGDRPLALFRCTQMVLW</sequence>
<dbReference type="PANTHER" id="PTHR43240:SF8">
    <property type="entry name" value="PHENYLACETIC ACID DEGRADATION-RELATED PROTEIN"/>
    <property type="match status" value="1"/>
</dbReference>
<dbReference type="Gene3D" id="3.10.129.10">
    <property type="entry name" value="Hotdog Thioesterase"/>
    <property type="match status" value="1"/>
</dbReference>
<feature type="domain" description="Thioesterase" evidence="2">
    <location>
        <begin position="49"/>
        <end position="120"/>
    </location>
</feature>
<evidence type="ECO:0000259" key="2">
    <source>
        <dbReference type="Pfam" id="PF03061"/>
    </source>
</evidence>
<evidence type="ECO:0000313" key="3">
    <source>
        <dbReference type="EMBL" id="GAP35937.1"/>
    </source>
</evidence>
<dbReference type="InterPro" id="IPR029069">
    <property type="entry name" value="HotDog_dom_sf"/>
</dbReference>
<proteinExistence type="predicted"/>
<dbReference type="OrthoDB" id="9798208at2"/>
<evidence type="ECO:0000313" key="4">
    <source>
        <dbReference type="Proteomes" id="UP000037660"/>
    </source>
</evidence>
<dbReference type="Pfam" id="PF03061">
    <property type="entry name" value="4HBT"/>
    <property type="match status" value="1"/>
</dbReference>
<dbReference type="NCBIfam" id="TIGR00369">
    <property type="entry name" value="unchar_dom_1"/>
    <property type="match status" value="1"/>
</dbReference>
<dbReference type="SUPFAM" id="SSF54637">
    <property type="entry name" value="Thioesterase/thiol ester dehydrase-isomerase"/>
    <property type="match status" value="1"/>
</dbReference>
<dbReference type="PANTHER" id="PTHR43240">
    <property type="entry name" value="1,4-DIHYDROXY-2-NAPHTHOYL-COA THIOESTERASE 1"/>
    <property type="match status" value="1"/>
</dbReference>